<dbReference type="OrthoDB" id="426849at2"/>
<dbReference type="PANTHER" id="PTHR34215">
    <property type="entry name" value="BLL0784 PROTEIN"/>
    <property type="match status" value="1"/>
</dbReference>
<organism evidence="2 3">
    <name type="scientific">Prochlorococcus marinus (strain MIT 9313)</name>
    <dbReference type="NCBI Taxonomy" id="74547"/>
    <lineage>
        <taxon>Bacteria</taxon>
        <taxon>Bacillati</taxon>
        <taxon>Cyanobacteriota</taxon>
        <taxon>Cyanophyceae</taxon>
        <taxon>Synechococcales</taxon>
        <taxon>Prochlorococcaceae</taxon>
        <taxon>Prochlorococcus</taxon>
    </lineage>
</organism>
<evidence type="ECO:0000313" key="2">
    <source>
        <dbReference type="EMBL" id="CAE21702.1"/>
    </source>
</evidence>
<evidence type="ECO:0000313" key="3">
    <source>
        <dbReference type="Proteomes" id="UP000001423"/>
    </source>
</evidence>
<dbReference type="PANTHER" id="PTHR34215:SF1">
    <property type="entry name" value="YLXR DOMAIN-CONTAINING PROTEIN"/>
    <property type="match status" value="1"/>
</dbReference>
<dbReference type="InterPro" id="IPR007393">
    <property type="entry name" value="YlxR_dom"/>
</dbReference>
<dbReference type="AlphaFoldDB" id="Q7V5M5"/>
<dbReference type="RefSeq" id="WP_011130895.1">
    <property type="nucleotide sequence ID" value="NC_005071.1"/>
</dbReference>
<dbReference type="InterPro" id="IPR037465">
    <property type="entry name" value="YlxR"/>
</dbReference>
<dbReference type="HOGENOM" id="CLU_147970_2_0_3"/>
<evidence type="ECO:0000259" key="1">
    <source>
        <dbReference type="Pfam" id="PF04296"/>
    </source>
</evidence>
<dbReference type="EMBL" id="BX548175">
    <property type="protein sequence ID" value="CAE21702.1"/>
    <property type="molecule type" value="Genomic_DNA"/>
</dbReference>
<dbReference type="Gene3D" id="3.30.1230.10">
    <property type="entry name" value="YlxR-like"/>
    <property type="match status" value="1"/>
</dbReference>
<gene>
    <name evidence="2" type="ordered locus">PMT_1527</name>
</gene>
<name>Q7V5M5_PROMM</name>
<sequence>MNQRPVLRRCVTCRQLLDRQQLWRVIRDHQEGVVLDEGMGRSAYLCPNEACLEEALRRKRLQKALRCQVPNSVVEVLQKRLNHSFDSAAEAK</sequence>
<reference evidence="2 3" key="1">
    <citation type="journal article" date="2003" name="Nature">
        <title>Genome divergence in two Prochlorococcus ecotypes reflects oceanic niche differentiation.</title>
        <authorList>
            <person name="Rocap G."/>
            <person name="Larimer F.W."/>
            <person name="Lamerdin J.E."/>
            <person name="Malfatti S."/>
            <person name="Chain P."/>
            <person name="Ahlgren N.A."/>
            <person name="Arellano A."/>
            <person name="Coleman M."/>
            <person name="Hauser L."/>
            <person name="Hess W.R."/>
            <person name="Johnson Z.I."/>
            <person name="Land M.L."/>
            <person name="Lindell D."/>
            <person name="Post A.F."/>
            <person name="Regala W."/>
            <person name="Shah M."/>
            <person name="Shaw S.L."/>
            <person name="Steglich C."/>
            <person name="Sullivan M.B."/>
            <person name="Ting C.S."/>
            <person name="Tolonen A."/>
            <person name="Webb E.A."/>
            <person name="Zinser E.R."/>
            <person name="Chisholm S.W."/>
        </authorList>
    </citation>
    <scope>NUCLEOTIDE SEQUENCE [LARGE SCALE GENOMIC DNA]</scope>
    <source>
        <strain evidence="3">MIT 9313</strain>
    </source>
</reference>
<dbReference type="InterPro" id="IPR035931">
    <property type="entry name" value="YlxR-like_sf"/>
</dbReference>
<dbReference type="SUPFAM" id="SSF64376">
    <property type="entry name" value="YlxR-like"/>
    <property type="match status" value="1"/>
</dbReference>
<keyword evidence="3" id="KW-1185">Reference proteome</keyword>
<feature type="domain" description="YlxR" evidence="1">
    <location>
        <begin position="8"/>
        <end position="78"/>
    </location>
</feature>
<dbReference type="eggNOG" id="COG2740">
    <property type="taxonomic scope" value="Bacteria"/>
</dbReference>
<accession>Q7V5M5</accession>
<protein>
    <recommendedName>
        <fullName evidence="1">YlxR domain-containing protein</fullName>
    </recommendedName>
</protein>
<proteinExistence type="predicted"/>
<dbReference type="Proteomes" id="UP000001423">
    <property type="component" value="Chromosome"/>
</dbReference>
<dbReference type="KEGG" id="pmt:PMT_1527"/>
<dbReference type="Pfam" id="PF04296">
    <property type="entry name" value="YlxR"/>
    <property type="match status" value="1"/>
</dbReference>